<keyword evidence="3" id="KW-1134">Transmembrane beta strand</keyword>
<dbReference type="PANTHER" id="PTHR30069">
    <property type="entry name" value="TONB-DEPENDENT OUTER MEMBRANE RECEPTOR"/>
    <property type="match status" value="1"/>
</dbReference>
<evidence type="ECO:0000256" key="2">
    <source>
        <dbReference type="ARBA" id="ARBA00022448"/>
    </source>
</evidence>
<dbReference type="Proteomes" id="UP000373449">
    <property type="component" value="Unassembled WGS sequence"/>
</dbReference>
<proteinExistence type="predicted"/>
<keyword evidence="6" id="KW-0998">Cell outer membrane</keyword>
<comment type="subcellular location">
    <subcellularLocation>
        <location evidence="1">Cell outer membrane</location>
        <topology evidence="1">Multi-pass membrane protein</topology>
    </subcellularLocation>
</comment>
<dbReference type="EMBL" id="CAADJA010000002">
    <property type="protein sequence ID" value="VFS49062.1"/>
    <property type="molecule type" value="Genomic_DNA"/>
</dbReference>
<evidence type="ECO:0000256" key="6">
    <source>
        <dbReference type="ARBA" id="ARBA00023237"/>
    </source>
</evidence>
<evidence type="ECO:0000313" key="7">
    <source>
        <dbReference type="EMBL" id="VFS49062.1"/>
    </source>
</evidence>
<keyword evidence="4" id="KW-0812">Transmembrane</keyword>
<dbReference type="InterPro" id="IPR039426">
    <property type="entry name" value="TonB-dep_rcpt-like"/>
</dbReference>
<evidence type="ECO:0000256" key="5">
    <source>
        <dbReference type="ARBA" id="ARBA00023136"/>
    </source>
</evidence>
<evidence type="ECO:0000256" key="1">
    <source>
        <dbReference type="ARBA" id="ARBA00004571"/>
    </source>
</evidence>
<keyword evidence="5" id="KW-0472">Membrane</keyword>
<reference evidence="7 8" key="1">
    <citation type="submission" date="2019-03" db="EMBL/GenBank/DDBJ databases">
        <authorList>
            <consortium name="Pathogen Informatics"/>
        </authorList>
    </citation>
    <scope>NUCLEOTIDE SEQUENCE [LARGE SCALE GENOMIC DNA]</scope>
    <source>
        <strain evidence="7 8">NCTC12282</strain>
    </source>
</reference>
<dbReference type="SUPFAM" id="SSF56935">
    <property type="entry name" value="Porins"/>
    <property type="match status" value="1"/>
</dbReference>
<dbReference type="GO" id="GO:0044718">
    <property type="term" value="P:siderophore transmembrane transport"/>
    <property type="evidence" value="ECO:0007669"/>
    <property type="project" value="TreeGrafter"/>
</dbReference>
<dbReference type="GO" id="GO:0009279">
    <property type="term" value="C:cell outer membrane"/>
    <property type="evidence" value="ECO:0007669"/>
    <property type="project" value="UniProtKB-SubCell"/>
</dbReference>
<dbReference type="InterPro" id="IPR036942">
    <property type="entry name" value="Beta-barrel_TonB_sf"/>
</dbReference>
<protein>
    <submittedName>
        <fullName evidence="7">Outer membrane receptor FepA</fullName>
    </submittedName>
</protein>
<evidence type="ECO:0000256" key="3">
    <source>
        <dbReference type="ARBA" id="ARBA00022452"/>
    </source>
</evidence>
<accession>A0A484ZKP4</accession>
<dbReference type="RefSeq" id="WP_218046354.1">
    <property type="nucleotide sequence ID" value="NZ_CAADJA010000002.1"/>
</dbReference>
<dbReference type="GO" id="GO:0015344">
    <property type="term" value="F:siderophore uptake transmembrane transporter activity"/>
    <property type="evidence" value="ECO:0007669"/>
    <property type="project" value="TreeGrafter"/>
</dbReference>
<evidence type="ECO:0000256" key="4">
    <source>
        <dbReference type="ARBA" id="ARBA00022692"/>
    </source>
</evidence>
<name>A0A484ZKP4_9GAMM</name>
<gene>
    <name evidence="7" type="ORF">NCTC12282_03522</name>
</gene>
<dbReference type="Gene3D" id="2.40.170.20">
    <property type="entry name" value="TonB-dependent receptor, beta-barrel domain"/>
    <property type="match status" value="1"/>
</dbReference>
<organism evidence="7 8">
    <name type="scientific">Budvicia aquatica</name>
    <dbReference type="NCBI Taxonomy" id="82979"/>
    <lineage>
        <taxon>Bacteria</taxon>
        <taxon>Pseudomonadati</taxon>
        <taxon>Pseudomonadota</taxon>
        <taxon>Gammaproteobacteria</taxon>
        <taxon>Enterobacterales</taxon>
        <taxon>Budviciaceae</taxon>
        <taxon>Budvicia</taxon>
    </lineage>
</organism>
<keyword evidence="2" id="KW-0813">Transport</keyword>
<evidence type="ECO:0000313" key="8">
    <source>
        <dbReference type="Proteomes" id="UP000373449"/>
    </source>
</evidence>
<dbReference type="AlphaFoldDB" id="A0A484ZKP4"/>
<dbReference type="PANTHER" id="PTHR30069:SF27">
    <property type="entry name" value="BLL4766 PROTEIN"/>
    <property type="match status" value="1"/>
</dbReference>
<keyword evidence="7" id="KW-0675">Receptor</keyword>
<sequence>MKVPEHSVSLKGKYNFTDNLSADIKYTYYGSYNNYLSDANKEDDGIVGSRDIVDMSVHYSPVKNVEVYGGVTNVFDKEYYDYVTSGFGSLIPGNERSFFVGIKATY</sequence>